<sequence>MLQTNKIIPAVVVVVFLIQGAISAPAPNPNSKKLFYFGDDFPNPFDGNRLEDDPPINALHLLDEPADWLKNTKFEAPELAQV</sequence>
<feature type="signal peptide" evidence="1">
    <location>
        <begin position="1"/>
        <end position="23"/>
    </location>
</feature>
<organism evidence="2 3">
    <name type="scientific">Araneus ventricosus</name>
    <name type="common">Orbweaver spider</name>
    <name type="synonym">Epeira ventricosa</name>
    <dbReference type="NCBI Taxonomy" id="182803"/>
    <lineage>
        <taxon>Eukaryota</taxon>
        <taxon>Metazoa</taxon>
        <taxon>Ecdysozoa</taxon>
        <taxon>Arthropoda</taxon>
        <taxon>Chelicerata</taxon>
        <taxon>Arachnida</taxon>
        <taxon>Araneae</taxon>
        <taxon>Araneomorphae</taxon>
        <taxon>Entelegynae</taxon>
        <taxon>Araneoidea</taxon>
        <taxon>Araneidae</taxon>
        <taxon>Araneus</taxon>
    </lineage>
</organism>
<evidence type="ECO:0000313" key="3">
    <source>
        <dbReference type="Proteomes" id="UP000499080"/>
    </source>
</evidence>
<feature type="chain" id="PRO_5021432166" evidence="1">
    <location>
        <begin position="24"/>
        <end position="82"/>
    </location>
</feature>
<keyword evidence="3" id="KW-1185">Reference proteome</keyword>
<comment type="caution">
    <text evidence="2">The sequence shown here is derived from an EMBL/GenBank/DDBJ whole genome shotgun (WGS) entry which is preliminary data.</text>
</comment>
<dbReference type="Proteomes" id="UP000499080">
    <property type="component" value="Unassembled WGS sequence"/>
</dbReference>
<evidence type="ECO:0000313" key="2">
    <source>
        <dbReference type="EMBL" id="GBN54307.1"/>
    </source>
</evidence>
<keyword evidence="1" id="KW-0732">Signal</keyword>
<gene>
    <name evidence="2" type="ORF">AVEN_145262_1</name>
</gene>
<dbReference type="AlphaFoldDB" id="A0A4Y2PVN8"/>
<accession>A0A4Y2PVN8</accession>
<name>A0A4Y2PVN8_ARAVE</name>
<dbReference type="EMBL" id="BGPR01012061">
    <property type="protein sequence ID" value="GBN54307.1"/>
    <property type="molecule type" value="Genomic_DNA"/>
</dbReference>
<protein>
    <submittedName>
        <fullName evidence="2">Uncharacterized protein</fullName>
    </submittedName>
</protein>
<reference evidence="2 3" key="1">
    <citation type="journal article" date="2019" name="Sci. Rep.">
        <title>Orb-weaving spider Araneus ventricosus genome elucidates the spidroin gene catalogue.</title>
        <authorList>
            <person name="Kono N."/>
            <person name="Nakamura H."/>
            <person name="Ohtoshi R."/>
            <person name="Moran D.A.P."/>
            <person name="Shinohara A."/>
            <person name="Yoshida Y."/>
            <person name="Fujiwara M."/>
            <person name="Mori M."/>
            <person name="Tomita M."/>
            <person name="Arakawa K."/>
        </authorList>
    </citation>
    <scope>NUCLEOTIDE SEQUENCE [LARGE SCALE GENOMIC DNA]</scope>
</reference>
<proteinExistence type="predicted"/>
<evidence type="ECO:0000256" key="1">
    <source>
        <dbReference type="SAM" id="SignalP"/>
    </source>
</evidence>